<evidence type="ECO:0008006" key="15">
    <source>
        <dbReference type="Google" id="ProtNLM"/>
    </source>
</evidence>
<feature type="compositionally biased region" description="Polar residues" evidence="10">
    <location>
        <begin position="705"/>
        <end position="719"/>
    </location>
</feature>
<evidence type="ECO:0000259" key="12">
    <source>
        <dbReference type="PROSITE" id="PS51805"/>
    </source>
</evidence>
<dbReference type="EnsemblMetazoa" id="AMEC003267-RA">
    <property type="protein sequence ID" value="AMEC003267-PA"/>
    <property type="gene ID" value="AMEC003267"/>
</dbReference>
<dbReference type="InterPro" id="IPR011011">
    <property type="entry name" value="Znf_FYVE_PHD"/>
</dbReference>
<evidence type="ECO:0000256" key="5">
    <source>
        <dbReference type="ARBA" id="ARBA00022771"/>
    </source>
</evidence>
<dbReference type="Pfam" id="PF26054">
    <property type="entry name" value="PHD_G2E3"/>
    <property type="match status" value="1"/>
</dbReference>
<dbReference type="SUPFAM" id="SSF57850">
    <property type="entry name" value="RING/U-box"/>
    <property type="match status" value="1"/>
</dbReference>
<protein>
    <recommendedName>
        <fullName evidence="15">PHD-type domain-containing protein</fullName>
    </recommendedName>
</protein>
<keyword evidence="5 9" id="KW-0863">Zinc-finger</keyword>
<feature type="compositionally biased region" description="Basic and acidic residues" evidence="10">
    <location>
        <begin position="486"/>
        <end position="501"/>
    </location>
</feature>
<comment type="pathway">
    <text evidence="2">Protein modification; protein ubiquitination.</text>
</comment>
<dbReference type="STRING" id="34690.A0A182TJ63"/>
<dbReference type="InterPro" id="IPR051188">
    <property type="entry name" value="PHD-type_Zinc_Finger"/>
</dbReference>
<evidence type="ECO:0000313" key="13">
    <source>
        <dbReference type="EnsemblMetazoa" id="AMEC003267-PA"/>
    </source>
</evidence>
<dbReference type="SUPFAM" id="SSF57903">
    <property type="entry name" value="FYVE/PHD zinc finger"/>
    <property type="match status" value="1"/>
</dbReference>
<dbReference type="PROSITE" id="PS51805">
    <property type="entry name" value="EPHD"/>
    <property type="match status" value="1"/>
</dbReference>
<dbReference type="PROSITE" id="PS50089">
    <property type="entry name" value="ZF_RING_2"/>
    <property type="match status" value="1"/>
</dbReference>
<dbReference type="InterPro" id="IPR042013">
    <property type="entry name" value="PHF7/G2E3_ePHD"/>
</dbReference>
<reference evidence="13" key="2">
    <citation type="submission" date="2020-05" db="UniProtKB">
        <authorList>
            <consortium name="EnsemblMetazoa"/>
        </authorList>
    </citation>
    <scope>IDENTIFICATION</scope>
    <source>
        <strain evidence="13">CM1001059</strain>
    </source>
</reference>
<feature type="compositionally biased region" description="Polar residues" evidence="10">
    <location>
        <begin position="590"/>
        <end position="599"/>
    </location>
</feature>
<evidence type="ECO:0000256" key="10">
    <source>
        <dbReference type="SAM" id="MobiDB-lite"/>
    </source>
</evidence>
<comment type="subcellular location">
    <subcellularLocation>
        <location evidence="1">Nucleus</location>
    </subcellularLocation>
</comment>
<evidence type="ECO:0000259" key="11">
    <source>
        <dbReference type="PROSITE" id="PS50089"/>
    </source>
</evidence>
<feature type="compositionally biased region" description="Low complexity" evidence="10">
    <location>
        <begin position="753"/>
        <end position="762"/>
    </location>
</feature>
<feature type="compositionally biased region" description="Basic residues" evidence="10">
    <location>
        <begin position="513"/>
        <end position="534"/>
    </location>
</feature>
<feature type="compositionally biased region" description="Low complexity" evidence="10">
    <location>
        <begin position="320"/>
        <end position="329"/>
    </location>
</feature>
<keyword evidence="3" id="KW-0808">Transferase</keyword>
<feature type="compositionally biased region" description="Basic residues" evidence="10">
    <location>
        <begin position="469"/>
        <end position="480"/>
    </location>
</feature>
<name>A0A182TJ63_9DIPT</name>
<evidence type="ECO:0000256" key="9">
    <source>
        <dbReference type="PROSITE-ProRule" id="PRU00175"/>
    </source>
</evidence>
<keyword evidence="4" id="KW-0479">Metal-binding</keyword>
<feature type="domain" description="RING-type" evidence="11">
    <location>
        <begin position="133"/>
        <end position="181"/>
    </location>
</feature>
<dbReference type="VEuPathDB" id="VectorBase:AMEC003267"/>
<evidence type="ECO:0000256" key="6">
    <source>
        <dbReference type="ARBA" id="ARBA00022786"/>
    </source>
</evidence>
<evidence type="ECO:0000256" key="4">
    <source>
        <dbReference type="ARBA" id="ARBA00022723"/>
    </source>
</evidence>
<organism evidence="13 14">
    <name type="scientific">Anopheles melas</name>
    <dbReference type="NCBI Taxonomy" id="34690"/>
    <lineage>
        <taxon>Eukaryota</taxon>
        <taxon>Metazoa</taxon>
        <taxon>Ecdysozoa</taxon>
        <taxon>Arthropoda</taxon>
        <taxon>Hexapoda</taxon>
        <taxon>Insecta</taxon>
        <taxon>Pterygota</taxon>
        <taxon>Neoptera</taxon>
        <taxon>Endopterygota</taxon>
        <taxon>Diptera</taxon>
        <taxon>Nematocera</taxon>
        <taxon>Culicoidea</taxon>
        <taxon>Culicidae</taxon>
        <taxon>Anophelinae</taxon>
        <taxon>Anopheles</taxon>
    </lineage>
</organism>
<evidence type="ECO:0000256" key="7">
    <source>
        <dbReference type="ARBA" id="ARBA00022833"/>
    </source>
</evidence>
<proteinExistence type="predicted"/>
<evidence type="ECO:0000256" key="8">
    <source>
        <dbReference type="ARBA" id="ARBA00023242"/>
    </source>
</evidence>
<feature type="compositionally biased region" description="Polar residues" evidence="10">
    <location>
        <begin position="362"/>
        <end position="376"/>
    </location>
</feature>
<evidence type="ECO:0000256" key="1">
    <source>
        <dbReference type="ARBA" id="ARBA00004123"/>
    </source>
</evidence>
<feature type="region of interest" description="Disordered" evidence="10">
    <location>
        <begin position="283"/>
        <end position="329"/>
    </location>
</feature>
<dbReference type="Gene3D" id="3.30.40.10">
    <property type="entry name" value="Zinc/RING finger domain, C3HC4 (zinc finger)"/>
    <property type="match status" value="2"/>
</dbReference>
<dbReference type="CDD" id="cd15669">
    <property type="entry name" value="ePHD_PHF7_G2E3_like"/>
    <property type="match status" value="1"/>
</dbReference>
<dbReference type="Pfam" id="PF13771">
    <property type="entry name" value="zf-HC5HC2H"/>
    <property type="match status" value="1"/>
</dbReference>
<feature type="compositionally biased region" description="Polar residues" evidence="10">
    <location>
        <begin position="799"/>
        <end position="818"/>
    </location>
</feature>
<feature type="compositionally biased region" description="Basic and acidic residues" evidence="10">
    <location>
        <begin position="611"/>
        <end position="621"/>
    </location>
</feature>
<evidence type="ECO:0000313" key="14">
    <source>
        <dbReference type="Proteomes" id="UP000075902"/>
    </source>
</evidence>
<keyword evidence="14" id="KW-1185">Reference proteome</keyword>
<keyword evidence="7" id="KW-0862">Zinc</keyword>
<dbReference type="Proteomes" id="UP000075902">
    <property type="component" value="Unassembled WGS sequence"/>
</dbReference>
<feature type="compositionally biased region" description="Low complexity" evidence="10">
    <location>
        <begin position="662"/>
        <end position="683"/>
    </location>
</feature>
<accession>A0A182TJ63</accession>
<feature type="compositionally biased region" description="Polar residues" evidence="10">
    <location>
        <begin position="727"/>
        <end position="752"/>
    </location>
</feature>
<dbReference type="GO" id="GO:0008270">
    <property type="term" value="F:zinc ion binding"/>
    <property type="evidence" value="ECO:0007669"/>
    <property type="project" value="UniProtKB-KW"/>
</dbReference>
<evidence type="ECO:0000256" key="2">
    <source>
        <dbReference type="ARBA" id="ARBA00004906"/>
    </source>
</evidence>
<feature type="region of interest" description="Disordered" evidence="10">
    <location>
        <begin position="351"/>
        <end position="825"/>
    </location>
</feature>
<feature type="compositionally biased region" description="Basic and acidic residues" evidence="10">
    <location>
        <begin position="308"/>
        <end position="317"/>
    </location>
</feature>
<keyword evidence="6" id="KW-0833">Ubl conjugation pathway</keyword>
<dbReference type="InterPro" id="IPR001841">
    <property type="entry name" value="Znf_RING"/>
</dbReference>
<sequence>MAKVCFLCKSSEDDELLFGKFYTKWRLSVHYYCLLLSSNLVQNGVNDTVGIFGFLEQDIRKENERTKKCRCYICKEMHANVSCCSKKCLRTFHTVCGIKNRCLSHYTDTFQSWCASHIPVERDAQPHTAEEPCSICYDEMGQYDRITSIRAPCCRNGWFHQRCVAQYAQSAGYFFKCPLCNNEDTFLPEIPRRGVFVPERDAAWELEPNAFQEQLVRPTACDAEDCKCEQGRSVDNHEWRLVICGSCGSTCRHRQCMEATPELTRAYVCQLCRPILGERVSLVEDSDDDSSEDETVASGSSSFASQFDKVRPAKELSRPGSGESGVHCSSSSDEALVAVCRRARRNVATIASDGSDSEHSDASSVQLRRFVQQNTGKRVRRLVSDESDEGTSNPMGVEEDGMDQSEAGGLSKSGTSKHLKTDTKPTTALALSVDRSPAGRVDETSGESVAPHPDVVSNDSTSESNMGIRKPKRANGRRRSLSTSSDDTHDKRSEDGSHVSEELDDLPLSIFRQKMRGNKKKPLQKLYKPSRRRSSLGPERTTKLSVDTGCNKPEDAKHTNHSNASSNNDDDGRRTRQLTRRLSLNDAGKQRSTSESSSEIVPRKRAIARRPRLDSSSEQSEKQVAVSDETTSSKAPRSKRRRLSREQQRHRPRIISPPSTPPSLASETTSQQSDTGSTTGGADASEDLKHTTTPTSSSSHPTDASVGSTPNRQQHQQSILKFVNCSARKTTPSSSSDGSMEETTSPLRLNQTGASGSSVPGEGESGTKKQGSPADGGKRAIAVKRKRSATDPPKRSRMTTEGTDGKQPNDSNGTLQGPTTSKATAANKAKKVRVCVCWLLTVSSLVSVFLLSFLGQGTEQYTELF</sequence>
<dbReference type="InterPro" id="IPR034732">
    <property type="entry name" value="EPHD"/>
</dbReference>
<dbReference type="SMART" id="SM00184">
    <property type="entry name" value="RING"/>
    <property type="match status" value="2"/>
</dbReference>
<keyword evidence="8" id="KW-0539">Nucleus</keyword>
<dbReference type="GO" id="GO:0005634">
    <property type="term" value="C:nucleus"/>
    <property type="evidence" value="ECO:0007669"/>
    <property type="project" value="TreeGrafter"/>
</dbReference>
<reference evidence="14" key="1">
    <citation type="submission" date="2014-01" db="EMBL/GenBank/DDBJ databases">
        <title>The Genome Sequence of Anopheles melas CM1001059_A (V2).</title>
        <authorList>
            <consortium name="The Broad Institute Genomics Platform"/>
            <person name="Neafsey D.E."/>
            <person name="Besansky N."/>
            <person name="Howell P."/>
            <person name="Walton C."/>
            <person name="Young S.K."/>
            <person name="Zeng Q."/>
            <person name="Gargeya S."/>
            <person name="Fitzgerald M."/>
            <person name="Haas B."/>
            <person name="Abouelleil A."/>
            <person name="Allen A.W."/>
            <person name="Alvarado L."/>
            <person name="Arachchi H.M."/>
            <person name="Berlin A.M."/>
            <person name="Chapman S.B."/>
            <person name="Gainer-Dewar J."/>
            <person name="Goldberg J."/>
            <person name="Griggs A."/>
            <person name="Gujja S."/>
            <person name="Hansen M."/>
            <person name="Howarth C."/>
            <person name="Imamovic A."/>
            <person name="Ireland A."/>
            <person name="Larimer J."/>
            <person name="McCowan C."/>
            <person name="Murphy C."/>
            <person name="Pearson M."/>
            <person name="Poon T.W."/>
            <person name="Priest M."/>
            <person name="Roberts A."/>
            <person name="Saif S."/>
            <person name="Shea T."/>
            <person name="Sisk P."/>
            <person name="Sykes S."/>
            <person name="Wortman J."/>
            <person name="Nusbaum C."/>
            <person name="Birren B."/>
        </authorList>
    </citation>
    <scope>NUCLEOTIDE SEQUENCE [LARGE SCALE GENOMIC DNA]</scope>
    <source>
        <strain evidence="14">CM1001059</strain>
    </source>
</reference>
<evidence type="ECO:0000256" key="3">
    <source>
        <dbReference type="ARBA" id="ARBA00022679"/>
    </source>
</evidence>
<dbReference type="AlphaFoldDB" id="A0A182TJ63"/>
<feature type="compositionally biased region" description="Low complexity" evidence="10">
    <location>
        <begin position="691"/>
        <end position="702"/>
    </location>
</feature>
<dbReference type="InterPro" id="IPR059102">
    <property type="entry name" value="PHD_PHF7/G2E3-like"/>
</dbReference>
<dbReference type="PANTHER" id="PTHR12420:SF42">
    <property type="entry name" value="G2_M PHASE-SPECIFIC E3 UBIQUITIN-PROTEIN LIGASE"/>
    <property type="match status" value="1"/>
</dbReference>
<dbReference type="InterPro" id="IPR013083">
    <property type="entry name" value="Znf_RING/FYVE/PHD"/>
</dbReference>
<feature type="compositionally biased region" description="Acidic residues" evidence="10">
    <location>
        <begin position="284"/>
        <end position="295"/>
    </location>
</feature>
<feature type="domain" description="PHD-type" evidence="12">
    <location>
        <begin position="2"/>
        <end position="118"/>
    </location>
</feature>
<dbReference type="PANTHER" id="PTHR12420">
    <property type="entry name" value="PHD FINGER PROTEIN"/>
    <property type="match status" value="1"/>
</dbReference>